<evidence type="ECO:0000256" key="1">
    <source>
        <dbReference type="ARBA" id="ARBA00001966"/>
    </source>
</evidence>
<dbReference type="InterPro" id="IPR013985">
    <property type="entry name" value="Ald_Fedxn_OxRdtase_dom3"/>
</dbReference>
<keyword evidence="3" id="KW-0004">4Fe-4S</keyword>
<dbReference type="InterPro" id="IPR051919">
    <property type="entry name" value="W-dependent_AOR"/>
</dbReference>
<dbReference type="GO" id="GO:0033726">
    <property type="term" value="F:aldehyde ferredoxin oxidoreductase activity"/>
    <property type="evidence" value="ECO:0007669"/>
    <property type="project" value="UniProtKB-EC"/>
</dbReference>
<name>A0A0E3PZI3_METMZ</name>
<dbReference type="GO" id="GO:0046872">
    <property type="term" value="F:metal ion binding"/>
    <property type="evidence" value="ECO:0007669"/>
    <property type="project" value="UniProtKB-KW"/>
</dbReference>
<evidence type="ECO:0000256" key="8">
    <source>
        <dbReference type="ARBA" id="ARBA00049934"/>
    </source>
</evidence>
<dbReference type="Pfam" id="PF01314">
    <property type="entry name" value="AFOR_C"/>
    <property type="match status" value="1"/>
</dbReference>
<dbReference type="GeneID" id="24852087"/>
<dbReference type="Proteomes" id="UP000033058">
    <property type="component" value="Chromosome"/>
</dbReference>
<dbReference type="InterPro" id="IPR013984">
    <property type="entry name" value="Ald_Fedxn_OxRdtase_dom2"/>
</dbReference>
<protein>
    <submittedName>
        <fullName evidence="10">Tungsten-containing aldehyde:ferredoxin oxidoreductase</fullName>
        <ecNumber evidence="10">1.2.7.5</ecNumber>
    </submittedName>
</protein>
<evidence type="ECO:0000256" key="4">
    <source>
        <dbReference type="ARBA" id="ARBA00022723"/>
    </source>
</evidence>
<dbReference type="EMBL" id="CP009509">
    <property type="protein sequence ID" value="AKB41330.1"/>
    <property type="molecule type" value="Genomic_DNA"/>
</dbReference>
<dbReference type="InterPro" id="IPR036503">
    <property type="entry name" value="Ald_Fedxn_OxRdtase_N_sf"/>
</dbReference>
<reference evidence="10 11" key="1">
    <citation type="submission" date="2014-07" db="EMBL/GenBank/DDBJ databases">
        <title>Methanogenic archaea and the global carbon cycle.</title>
        <authorList>
            <person name="Henriksen J.R."/>
            <person name="Luke J."/>
            <person name="Reinhart S."/>
            <person name="Benedict M.N."/>
            <person name="Youngblut N.D."/>
            <person name="Metcalf M.E."/>
            <person name="Whitaker R.J."/>
            <person name="Metcalf W.W."/>
        </authorList>
    </citation>
    <scope>NUCLEOTIDE SEQUENCE [LARGE SCALE GENOMIC DNA]</scope>
    <source>
        <strain evidence="10 11">WWM610</strain>
    </source>
</reference>
<evidence type="ECO:0000256" key="2">
    <source>
        <dbReference type="ARBA" id="ARBA00011032"/>
    </source>
</evidence>
<keyword evidence="7" id="KW-0411">Iron-sulfur</keyword>
<comment type="similarity">
    <text evidence="2">Belongs to the AOR/FOR family.</text>
</comment>
<sequence>MLGGYAGKILDVDLETGELKDKMPDEEILRRYIGGKGLGLKLIYDEFRDDMQPFDPDNLLVFSTGPATGARVPTSGRFHVLTSKSPLTGAVGSGNSGGKWGPYLKFAGYDAIVIRGISEKPVYLTIIDGKAELVEAPEIWGMTVPAVTEELLNRAGTDPKKTSIACIGPAGENLSLISCIMNDEYRAAGRTGSGAVMGSKKLKAIVVSGNQRQKSANPEMLAEKVAESMSLIRENPVTGPKGGLHVYGTAVLVNIVNAHGAYSSRNFQQSYFPEADEQSGEKLAESYLTGTTGCWGCPIVCGRKSFVPDGPFSVKYTEGPEYETIFALGSNCGVKELDAVIKANHFCNEFGIDTISMGGTIACAMELVEKGKIPEEKLLGFNLRFGDPGAMVECVWRAAYKAGFGADLALGSRKLAEKYQAPEYAINVKGMELPAYDPRPIQGIGLEYATSNRGGDHVYGYTIPSELLGIPEKRDPYSTEGKPEWTIFMQDLGSVINSSVICLFTSFALGLPQYAGMLQAITGMELDPEKLLKIGERITNLERHMNNRYGFNRVQDALPKRLTAEPTPAGPSRGQVSHVPEMIDKYYELRGWIDGVPTEEKLKELGIA</sequence>
<proteinExistence type="inferred from homology"/>
<evidence type="ECO:0000313" key="10">
    <source>
        <dbReference type="EMBL" id="AKB41330.1"/>
    </source>
</evidence>
<dbReference type="GO" id="GO:0051539">
    <property type="term" value="F:4 iron, 4 sulfur cluster binding"/>
    <property type="evidence" value="ECO:0007669"/>
    <property type="project" value="UniProtKB-KW"/>
</dbReference>
<dbReference type="GO" id="GO:0009055">
    <property type="term" value="F:electron transfer activity"/>
    <property type="evidence" value="ECO:0007669"/>
    <property type="project" value="InterPro"/>
</dbReference>
<dbReference type="AlphaFoldDB" id="A0A0E3PZI3"/>
<evidence type="ECO:0000313" key="11">
    <source>
        <dbReference type="Proteomes" id="UP000033058"/>
    </source>
</evidence>
<accession>A0A0E3PZI3</accession>
<dbReference type="Gene3D" id="1.10.569.10">
    <property type="entry name" value="Aldehyde Ferredoxin Oxidoreductase Protein, subunit A, domain 2"/>
    <property type="match status" value="1"/>
</dbReference>
<feature type="domain" description="Aldehyde ferredoxin oxidoreductase N-terminal" evidence="9">
    <location>
        <begin position="5"/>
        <end position="211"/>
    </location>
</feature>
<dbReference type="Gene3D" id="3.60.9.10">
    <property type="entry name" value="Aldehyde ferredoxin oxidoreductase, N-terminal domain"/>
    <property type="match status" value="1"/>
</dbReference>
<keyword evidence="5 10" id="KW-0560">Oxidoreductase</keyword>
<evidence type="ECO:0000256" key="6">
    <source>
        <dbReference type="ARBA" id="ARBA00023004"/>
    </source>
</evidence>
<dbReference type="InterPro" id="IPR013983">
    <property type="entry name" value="Ald_Fedxn_OxRdtase_N"/>
</dbReference>
<keyword evidence="6" id="KW-0408">Iron</keyword>
<dbReference type="InterPro" id="IPR001203">
    <property type="entry name" value="OxRdtase_Ald_Fedxn_C"/>
</dbReference>
<dbReference type="SUPFAM" id="SSF48310">
    <property type="entry name" value="Aldehyde ferredoxin oxidoreductase, C-terminal domains"/>
    <property type="match status" value="1"/>
</dbReference>
<dbReference type="PATRIC" id="fig|1434117.4.peg.2983"/>
<dbReference type="PANTHER" id="PTHR30038:SF0">
    <property type="entry name" value="TUNGSTEN-CONTAINING ALDEHYDE FERREDOXIN OXIDOREDUCTASE"/>
    <property type="match status" value="1"/>
</dbReference>
<dbReference type="Gene3D" id="1.10.599.10">
    <property type="entry name" value="Aldehyde Ferredoxin Oxidoreductase Protein, subunit A, domain 3"/>
    <property type="match status" value="1"/>
</dbReference>
<keyword evidence="4" id="KW-0479">Metal-binding</keyword>
<dbReference type="RefSeq" id="WP_011034557.1">
    <property type="nucleotide sequence ID" value="NZ_CP009509.1"/>
</dbReference>
<dbReference type="SUPFAM" id="SSF56228">
    <property type="entry name" value="Aldehyde ferredoxin oxidoreductase, N-terminal domain"/>
    <property type="match status" value="1"/>
</dbReference>
<dbReference type="EC" id="1.2.7.5" evidence="10"/>
<dbReference type="HOGENOM" id="CLU_020364_1_0_2"/>
<dbReference type="InterPro" id="IPR036021">
    <property type="entry name" value="Tungsten_al_ferr_oxy-like_C"/>
</dbReference>
<gene>
    <name evidence="10" type="ORF">MSMAW_2339</name>
</gene>
<evidence type="ECO:0000256" key="7">
    <source>
        <dbReference type="ARBA" id="ARBA00023014"/>
    </source>
</evidence>
<evidence type="ECO:0000256" key="5">
    <source>
        <dbReference type="ARBA" id="ARBA00023002"/>
    </source>
</evidence>
<dbReference type="PANTHER" id="PTHR30038">
    <property type="entry name" value="ALDEHYDE FERREDOXIN OXIDOREDUCTASE"/>
    <property type="match status" value="1"/>
</dbReference>
<comment type="cofactor">
    <cofactor evidence="8">
        <name>tungstopterin</name>
        <dbReference type="ChEBI" id="CHEBI:30402"/>
    </cofactor>
</comment>
<dbReference type="SMART" id="SM00790">
    <property type="entry name" value="AFOR_N"/>
    <property type="match status" value="1"/>
</dbReference>
<evidence type="ECO:0000259" key="9">
    <source>
        <dbReference type="SMART" id="SM00790"/>
    </source>
</evidence>
<organism evidence="10 11">
    <name type="scientific">Methanosarcina mazei WWM610</name>
    <dbReference type="NCBI Taxonomy" id="1434117"/>
    <lineage>
        <taxon>Archaea</taxon>
        <taxon>Methanobacteriati</taxon>
        <taxon>Methanobacteriota</taxon>
        <taxon>Stenosarchaea group</taxon>
        <taxon>Methanomicrobia</taxon>
        <taxon>Methanosarcinales</taxon>
        <taxon>Methanosarcinaceae</taxon>
        <taxon>Methanosarcina</taxon>
    </lineage>
</organism>
<evidence type="ECO:0000256" key="3">
    <source>
        <dbReference type="ARBA" id="ARBA00022485"/>
    </source>
</evidence>
<comment type="cofactor">
    <cofactor evidence="1">
        <name>[4Fe-4S] cluster</name>
        <dbReference type="ChEBI" id="CHEBI:49883"/>
    </cofactor>
</comment>
<dbReference type="Pfam" id="PF02730">
    <property type="entry name" value="AFOR_N"/>
    <property type="match status" value="1"/>
</dbReference>